<dbReference type="Pfam" id="PF00069">
    <property type="entry name" value="Pkinase"/>
    <property type="match status" value="1"/>
</dbReference>
<evidence type="ECO:0000259" key="2">
    <source>
        <dbReference type="PROSITE" id="PS50011"/>
    </source>
</evidence>
<dbReference type="Proteomes" id="UP001054252">
    <property type="component" value="Unassembled WGS sequence"/>
</dbReference>
<dbReference type="SMART" id="SM00220">
    <property type="entry name" value="S_TKc"/>
    <property type="match status" value="1"/>
</dbReference>
<dbReference type="PANTHER" id="PTHR44329:SF11">
    <property type="entry name" value="OS09G0443600 PROTEIN"/>
    <property type="match status" value="1"/>
</dbReference>
<dbReference type="GO" id="GO:0004674">
    <property type="term" value="F:protein serine/threonine kinase activity"/>
    <property type="evidence" value="ECO:0007669"/>
    <property type="project" value="TreeGrafter"/>
</dbReference>
<evidence type="ECO:0000313" key="4">
    <source>
        <dbReference type="Proteomes" id="UP001054252"/>
    </source>
</evidence>
<evidence type="ECO:0000313" key="3">
    <source>
        <dbReference type="EMBL" id="GKV00079.1"/>
    </source>
</evidence>
<accession>A0AAV5IJJ8</accession>
<gene>
    <name evidence="3" type="ORF">SLEP1_g12831</name>
</gene>
<name>A0AAV5IJJ8_9ROSI</name>
<dbReference type="SUPFAM" id="SSF56112">
    <property type="entry name" value="Protein kinase-like (PK-like)"/>
    <property type="match status" value="1"/>
</dbReference>
<dbReference type="InterPro" id="IPR011009">
    <property type="entry name" value="Kinase-like_dom_sf"/>
</dbReference>
<dbReference type="EMBL" id="BPVZ01000015">
    <property type="protein sequence ID" value="GKV00079.1"/>
    <property type="molecule type" value="Genomic_DNA"/>
</dbReference>
<feature type="region of interest" description="Disordered" evidence="1">
    <location>
        <begin position="76"/>
        <end position="103"/>
    </location>
</feature>
<proteinExistence type="predicted"/>
<dbReference type="InterPro" id="IPR008271">
    <property type="entry name" value="Ser/Thr_kinase_AS"/>
</dbReference>
<dbReference type="PROSITE" id="PS50011">
    <property type="entry name" value="PROTEIN_KINASE_DOM"/>
    <property type="match status" value="1"/>
</dbReference>
<feature type="domain" description="Protein kinase" evidence="2">
    <location>
        <begin position="64"/>
        <end position="362"/>
    </location>
</feature>
<sequence length="362" mass="40083">MTAISGNTRSSSSDQVSRRYPGFIGCMSMGSTFSTKPPKAQPSPPANHPIGGAGWANLSSKLELLMLVFFGPCKGGGSSEGSPDPEGITDHVQKEDGKERKTISGTVFRSAQEKGFLEFIINSKDNQHPSLLSPTSSPRHLPSTPFTHRHSDLAILIDQAKISGWYIDPQEIGQGSTVEIHRAIWRGLDVGVKCILPDFFNTNESGVGFFVQELRTLYRGCTDRVTGQNRGLTVPLPPFEERLARALEIAQGMQYLHEQKPKVIHRDLKPSNIFLDQGNHVRVADFGHPRFLNDEEKALTRETGTYVYMLPEVIRCKPYNEKCDVCSFNIILNEPITGDYPYLETDSGPTKVLNGFVEMSLS</sequence>
<feature type="compositionally biased region" description="Basic and acidic residues" evidence="1">
    <location>
        <begin position="88"/>
        <end position="102"/>
    </location>
</feature>
<dbReference type="PROSITE" id="PS00108">
    <property type="entry name" value="PROTEIN_KINASE_ST"/>
    <property type="match status" value="1"/>
</dbReference>
<dbReference type="Gene3D" id="1.10.510.10">
    <property type="entry name" value="Transferase(Phosphotransferase) domain 1"/>
    <property type="match status" value="1"/>
</dbReference>
<organism evidence="3 4">
    <name type="scientific">Rubroshorea leprosula</name>
    <dbReference type="NCBI Taxonomy" id="152421"/>
    <lineage>
        <taxon>Eukaryota</taxon>
        <taxon>Viridiplantae</taxon>
        <taxon>Streptophyta</taxon>
        <taxon>Embryophyta</taxon>
        <taxon>Tracheophyta</taxon>
        <taxon>Spermatophyta</taxon>
        <taxon>Magnoliopsida</taxon>
        <taxon>eudicotyledons</taxon>
        <taxon>Gunneridae</taxon>
        <taxon>Pentapetalae</taxon>
        <taxon>rosids</taxon>
        <taxon>malvids</taxon>
        <taxon>Malvales</taxon>
        <taxon>Dipterocarpaceae</taxon>
        <taxon>Rubroshorea</taxon>
    </lineage>
</organism>
<dbReference type="PANTHER" id="PTHR44329">
    <property type="entry name" value="SERINE/THREONINE-PROTEIN KINASE TNNI3K-RELATED"/>
    <property type="match status" value="1"/>
</dbReference>
<dbReference type="AlphaFoldDB" id="A0AAV5IJJ8"/>
<dbReference type="GO" id="GO:0005524">
    <property type="term" value="F:ATP binding"/>
    <property type="evidence" value="ECO:0007669"/>
    <property type="project" value="InterPro"/>
</dbReference>
<reference evidence="3 4" key="1">
    <citation type="journal article" date="2021" name="Commun. Biol.">
        <title>The genome of Shorea leprosula (Dipterocarpaceae) highlights the ecological relevance of drought in aseasonal tropical rainforests.</title>
        <authorList>
            <person name="Ng K.K.S."/>
            <person name="Kobayashi M.J."/>
            <person name="Fawcett J.A."/>
            <person name="Hatakeyama M."/>
            <person name="Paape T."/>
            <person name="Ng C.H."/>
            <person name="Ang C.C."/>
            <person name="Tnah L.H."/>
            <person name="Lee C.T."/>
            <person name="Nishiyama T."/>
            <person name="Sese J."/>
            <person name="O'Brien M.J."/>
            <person name="Copetti D."/>
            <person name="Mohd Noor M.I."/>
            <person name="Ong R.C."/>
            <person name="Putra M."/>
            <person name="Sireger I.Z."/>
            <person name="Indrioko S."/>
            <person name="Kosugi Y."/>
            <person name="Izuno A."/>
            <person name="Isagi Y."/>
            <person name="Lee S.L."/>
            <person name="Shimizu K.K."/>
        </authorList>
    </citation>
    <scope>NUCLEOTIDE SEQUENCE [LARGE SCALE GENOMIC DNA]</scope>
    <source>
        <strain evidence="3">214</strain>
    </source>
</reference>
<evidence type="ECO:0000256" key="1">
    <source>
        <dbReference type="SAM" id="MobiDB-lite"/>
    </source>
</evidence>
<dbReference type="InterPro" id="IPR051681">
    <property type="entry name" value="Ser/Thr_Kinases-Pseudokinases"/>
</dbReference>
<protein>
    <recommendedName>
        <fullName evidence="2">Protein kinase domain-containing protein</fullName>
    </recommendedName>
</protein>
<dbReference type="InterPro" id="IPR000719">
    <property type="entry name" value="Prot_kinase_dom"/>
</dbReference>
<keyword evidence="4" id="KW-1185">Reference proteome</keyword>
<comment type="caution">
    <text evidence="3">The sequence shown here is derived from an EMBL/GenBank/DDBJ whole genome shotgun (WGS) entry which is preliminary data.</text>
</comment>